<organism evidence="3">
    <name type="scientific">Fagus sylvatica</name>
    <name type="common">Beechnut</name>
    <dbReference type="NCBI Taxonomy" id="28930"/>
    <lineage>
        <taxon>Eukaryota</taxon>
        <taxon>Viridiplantae</taxon>
        <taxon>Streptophyta</taxon>
        <taxon>Embryophyta</taxon>
        <taxon>Tracheophyta</taxon>
        <taxon>Spermatophyta</taxon>
        <taxon>Magnoliopsida</taxon>
        <taxon>eudicotyledons</taxon>
        <taxon>Gunneridae</taxon>
        <taxon>Pentapetalae</taxon>
        <taxon>rosids</taxon>
        <taxon>fabids</taxon>
        <taxon>Fagales</taxon>
        <taxon>Fagaceae</taxon>
        <taxon>Fagus</taxon>
    </lineage>
</organism>
<dbReference type="EMBL" id="OIVN01001145">
    <property type="protein sequence ID" value="SPC90398.1"/>
    <property type="molecule type" value="Genomic_DNA"/>
</dbReference>
<dbReference type="Pfam" id="PF00665">
    <property type="entry name" value="rve"/>
    <property type="match status" value="1"/>
</dbReference>
<dbReference type="PANTHER" id="PTHR37984">
    <property type="entry name" value="PROTEIN CBG26694"/>
    <property type="match status" value="1"/>
</dbReference>
<dbReference type="InterPro" id="IPR012337">
    <property type="entry name" value="RNaseH-like_sf"/>
</dbReference>
<dbReference type="PANTHER" id="PTHR37984:SF5">
    <property type="entry name" value="PROTEIN NYNRIN-LIKE"/>
    <property type="match status" value="1"/>
</dbReference>
<reference evidence="3" key="1">
    <citation type="submission" date="2018-02" db="EMBL/GenBank/DDBJ databases">
        <authorList>
            <person name="Cohen D.B."/>
            <person name="Kent A.D."/>
        </authorList>
    </citation>
    <scope>NUCLEOTIDE SEQUENCE</scope>
</reference>
<dbReference type="PROSITE" id="PS50994">
    <property type="entry name" value="INTEGRASE"/>
    <property type="match status" value="1"/>
</dbReference>
<protein>
    <recommendedName>
        <fullName evidence="2">Integrase catalytic domain-containing protein</fullName>
    </recommendedName>
</protein>
<accession>A0A2N9FT57</accession>
<proteinExistence type="predicted"/>
<evidence type="ECO:0000256" key="1">
    <source>
        <dbReference type="SAM" id="MobiDB-lite"/>
    </source>
</evidence>
<dbReference type="AlphaFoldDB" id="A0A2N9FT57"/>
<sequence>MKFLVVGIDYFKKWVEAKPLATITEKNVRGFVWKTIICRFGIPRVFISDNGRQFDNSPFREFCEELGIHNHYSSPGHPQANGQMEDDSKNPHRRNSFRLTFGTEAVIPVEIGLTSFKMNEYDEGSNDNHLRLNLDLLDEAWDQAEVKTRAYQQRKARYHDRRMKHREFKVGDLILRKVTLTTKNPTQGKLGPTWEGPYKVVKFHKRGTYHLEKLDSTALPHPWNAEHLKKYY</sequence>
<dbReference type="GO" id="GO:0015074">
    <property type="term" value="P:DNA integration"/>
    <property type="evidence" value="ECO:0007669"/>
    <property type="project" value="InterPro"/>
</dbReference>
<feature type="region of interest" description="Disordered" evidence="1">
    <location>
        <begin position="73"/>
        <end position="93"/>
    </location>
</feature>
<dbReference type="Gene3D" id="3.30.420.10">
    <property type="entry name" value="Ribonuclease H-like superfamily/Ribonuclease H"/>
    <property type="match status" value="1"/>
</dbReference>
<evidence type="ECO:0000259" key="2">
    <source>
        <dbReference type="PROSITE" id="PS50994"/>
    </source>
</evidence>
<evidence type="ECO:0000313" key="3">
    <source>
        <dbReference type="EMBL" id="SPC90398.1"/>
    </source>
</evidence>
<dbReference type="InterPro" id="IPR050951">
    <property type="entry name" value="Retrovirus_Pol_polyprotein"/>
</dbReference>
<gene>
    <name evidence="3" type="ORF">FSB_LOCUS18280</name>
</gene>
<dbReference type="InterPro" id="IPR036397">
    <property type="entry name" value="RNaseH_sf"/>
</dbReference>
<name>A0A2N9FT57_FAGSY</name>
<feature type="domain" description="Integrase catalytic" evidence="2">
    <location>
        <begin position="1"/>
        <end position="85"/>
    </location>
</feature>
<dbReference type="SUPFAM" id="SSF53098">
    <property type="entry name" value="Ribonuclease H-like"/>
    <property type="match status" value="1"/>
</dbReference>
<dbReference type="InterPro" id="IPR001584">
    <property type="entry name" value="Integrase_cat-core"/>
</dbReference>
<dbReference type="GO" id="GO:0003676">
    <property type="term" value="F:nucleic acid binding"/>
    <property type="evidence" value="ECO:0007669"/>
    <property type="project" value="InterPro"/>
</dbReference>